<dbReference type="GeneID" id="55605536"/>
<organism evidence="1 2">
    <name type="scientific">Leptospira phage LE3</name>
    <dbReference type="NCBI Taxonomy" id="2041382"/>
    <lineage>
        <taxon>Viruses</taxon>
        <taxon>Duplodnaviria</taxon>
        <taxon>Heunggongvirae</taxon>
        <taxon>Uroviricota</taxon>
        <taxon>Caudoviricetes</taxon>
        <taxon>Nylescharonvirus</taxon>
        <taxon>Nylescharonvirus LE3</taxon>
    </lineage>
</organism>
<evidence type="ECO:0000313" key="2">
    <source>
        <dbReference type="Proteomes" id="UP000259602"/>
    </source>
</evidence>
<protein>
    <submittedName>
        <fullName evidence="1">Uncharacterized protein</fullName>
    </submittedName>
</protein>
<dbReference type="EMBL" id="MF974396">
    <property type="protein sequence ID" value="ATN95005.1"/>
    <property type="molecule type" value="Genomic_DNA"/>
</dbReference>
<dbReference type="RefSeq" id="YP_009835464.1">
    <property type="nucleotide sequence ID" value="NC_048678.1"/>
</dbReference>
<evidence type="ECO:0000313" key="1">
    <source>
        <dbReference type="EMBL" id="ATN95005.1"/>
    </source>
</evidence>
<accession>A0A343LE95</accession>
<dbReference type="Proteomes" id="UP000259602">
    <property type="component" value="Segment"/>
</dbReference>
<reference evidence="1 2" key="1">
    <citation type="journal article" date="2018" name="Sci. Rep.">
        <title>Characterization of LE3 and LE4, the only lytic phages known to infect the spirochete Leptospira.</title>
        <authorList>
            <person name="Schiettekatte O."/>
            <person name="Vincent A.T."/>
            <person name="Malosse C."/>
            <person name="Lechat P."/>
            <person name="Chamot-Rooke J."/>
            <person name="Veyrier F.J."/>
            <person name="Picardeau M."/>
            <person name="Bourhy P."/>
        </authorList>
    </citation>
    <scope>NUCLEOTIDE SEQUENCE [LARGE SCALE GENOMIC DNA]</scope>
</reference>
<sequence length="115" mass="14297">MSKKEIKKAFQWRSREGKFYYPKDMATRHLFYTWLMIWNHSAPKEQKVMGYKSYTFAKFYTPEYMFEAFKQTYFELKSRDDLALQFKEIVEKIESYFLKEFKEKLLEESQRMISE</sequence>
<proteinExistence type="predicted"/>
<name>A0A343LE95_9CAUD</name>
<dbReference type="KEGG" id="vg:55605536"/>
<keyword evidence="2" id="KW-1185">Reference proteome</keyword>